<dbReference type="InterPro" id="IPR006026">
    <property type="entry name" value="Peptidase_Metallo"/>
</dbReference>
<dbReference type="InterPro" id="IPR034033">
    <property type="entry name" value="Serralysin-like"/>
</dbReference>
<evidence type="ECO:0000256" key="5">
    <source>
        <dbReference type="ARBA" id="ARBA00022525"/>
    </source>
</evidence>
<evidence type="ECO:0000256" key="13">
    <source>
        <dbReference type="ARBA" id="ARBA00023136"/>
    </source>
</evidence>
<keyword evidence="6" id="KW-0800">Toxin</keyword>
<dbReference type="InterPro" id="IPR024079">
    <property type="entry name" value="MetalloPept_cat_dom_sf"/>
</dbReference>
<dbReference type="InterPro" id="IPR011049">
    <property type="entry name" value="Serralysin-like_metalloprot_C"/>
</dbReference>
<dbReference type="PANTHER" id="PTHR38340:SF1">
    <property type="entry name" value="S-LAYER PROTEIN"/>
    <property type="match status" value="1"/>
</dbReference>
<keyword evidence="8" id="KW-0479">Metal-binding</keyword>
<dbReference type="SUPFAM" id="SSF55486">
    <property type="entry name" value="Metalloproteases ('zincins'), catalytic domain"/>
    <property type="match status" value="1"/>
</dbReference>
<dbReference type="SUPFAM" id="SSF51120">
    <property type="entry name" value="beta-Roll"/>
    <property type="match status" value="6"/>
</dbReference>
<comment type="cofactor">
    <cofactor evidence="1">
        <name>Ca(2+)</name>
        <dbReference type="ChEBI" id="CHEBI:29108"/>
    </cofactor>
</comment>
<evidence type="ECO:0000256" key="9">
    <source>
        <dbReference type="ARBA" id="ARBA00022737"/>
    </source>
</evidence>
<dbReference type="CDD" id="cd04277">
    <property type="entry name" value="ZnMc_serralysin_like"/>
    <property type="match status" value="1"/>
</dbReference>
<dbReference type="PRINTS" id="PR01488">
    <property type="entry name" value="RTXTOXINA"/>
</dbReference>
<dbReference type="InterPro" id="IPR050557">
    <property type="entry name" value="RTX_toxin/Mannuronan_C5-epim"/>
</dbReference>
<evidence type="ECO:0000259" key="14">
    <source>
        <dbReference type="SMART" id="SM00235"/>
    </source>
</evidence>
<evidence type="ECO:0000256" key="11">
    <source>
        <dbReference type="ARBA" id="ARBA00022833"/>
    </source>
</evidence>
<dbReference type="Gene3D" id="3.40.390.10">
    <property type="entry name" value="Collagenase (Catalytic Domain)"/>
    <property type="match status" value="1"/>
</dbReference>
<evidence type="ECO:0000313" key="15">
    <source>
        <dbReference type="EMBL" id="MCT7378219.1"/>
    </source>
</evidence>
<dbReference type="PROSITE" id="PS00330">
    <property type="entry name" value="HEMOLYSIN_CALCIUM"/>
    <property type="match status" value="16"/>
</dbReference>
<reference evidence="15 16" key="1">
    <citation type="submission" date="2022-09" db="EMBL/GenBank/DDBJ databases">
        <title>Chelativorans salina sp. nov., a novel slightly halophilic bacterium isolated from a saline lake sediment enrichment.</title>
        <authorList>
            <person name="Gao L."/>
            <person name="Fang B.-Z."/>
            <person name="Li W.-J."/>
        </authorList>
    </citation>
    <scope>NUCLEOTIDE SEQUENCE [LARGE SCALE GENOMIC DNA]</scope>
    <source>
        <strain evidence="15 16">EGI FJ00035</strain>
    </source>
</reference>
<dbReference type="SMART" id="SM00235">
    <property type="entry name" value="ZnMc"/>
    <property type="match status" value="1"/>
</dbReference>
<organism evidence="15 16">
    <name type="scientific">Chelativorans salis</name>
    <dbReference type="NCBI Taxonomy" id="2978478"/>
    <lineage>
        <taxon>Bacteria</taxon>
        <taxon>Pseudomonadati</taxon>
        <taxon>Pseudomonadota</taxon>
        <taxon>Alphaproteobacteria</taxon>
        <taxon>Hyphomicrobiales</taxon>
        <taxon>Phyllobacteriaceae</taxon>
        <taxon>Chelativorans</taxon>
    </lineage>
</organism>
<dbReference type="InterPro" id="IPR001343">
    <property type="entry name" value="Hemolysn_Ca-bd"/>
</dbReference>
<dbReference type="InterPro" id="IPR013858">
    <property type="entry name" value="Peptidase_M10B_C"/>
</dbReference>
<dbReference type="Pfam" id="PF00413">
    <property type="entry name" value="Peptidase_M10"/>
    <property type="match status" value="1"/>
</dbReference>
<dbReference type="Proteomes" id="UP001320831">
    <property type="component" value="Unassembled WGS sequence"/>
</dbReference>
<keyword evidence="16" id="KW-1185">Reference proteome</keyword>
<protein>
    <submittedName>
        <fullName evidence="15">M10 family metallopeptidase C-terminal domain-containing protein</fullName>
    </submittedName>
</protein>
<dbReference type="RefSeq" id="WP_260907079.1">
    <property type="nucleotide sequence ID" value="NZ_JAOCZP010000012.1"/>
</dbReference>
<dbReference type="Pfam" id="PF00353">
    <property type="entry name" value="HemolysinCabind"/>
    <property type="match status" value="5"/>
</dbReference>
<dbReference type="InterPro" id="IPR003995">
    <property type="entry name" value="RTX_toxin_determinant-A"/>
</dbReference>
<keyword evidence="12" id="KW-0843">Virulence</keyword>
<keyword evidence="9" id="KW-0677">Repeat</keyword>
<evidence type="ECO:0000256" key="4">
    <source>
        <dbReference type="ARBA" id="ARBA00009490"/>
    </source>
</evidence>
<dbReference type="PANTHER" id="PTHR38340">
    <property type="entry name" value="S-LAYER PROTEIN"/>
    <property type="match status" value="1"/>
</dbReference>
<keyword evidence="13" id="KW-0472">Membrane</keyword>
<feature type="domain" description="Peptidase metallopeptidase" evidence="14">
    <location>
        <begin position="20"/>
        <end position="209"/>
    </location>
</feature>
<evidence type="ECO:0000313" key="16">
    <source>
        <dbReference type="Proteomes" id="UP001320831"/>
    </source>
</evidence>
<evidence type="ECO:0000256" key="6">
    <source>
        <dbReference type="ARBA" id="ARBA00022656"/>
    </source>
</evidence>
<sequence length="1011" mass="101865">MPATTTYALSGDAYIDSLLGGIKWATLDLTYSFPAIASYYGAGYGYGEPDNNFGALNAAQQAAARATFGLFSSVSRVTLTEITETSTQHGDLRLAMSDAPGTAWAYYPTTLAEGGDMWFNKSRGYYDNPQKGNYAFTTFLHEAGHALGLEHAHEDNVMPVERDSMEYTVMSYRSYVGASTTSGYTNEQWGYAQSLMMYDIAALQHMYGADYSSNAGSTTYSWSPTTGEMFIDGVGQGAPGANRVFLTVWDGGGSDTYDFSTYSNGVKIDLRPGQWTTSSSTQLAKLHYDGSKVAVGNIANALLYNNDMRSLIENATGGAGNDMIVGNTATNRLWGNAGKDSLYGGDGNDVLVGGAGADKLNGGAGFDYASYAGAAAGVTARLNKPALNTGDALGDSYVYIEGLIGSGHADKLVGNAAANRVNGGAGNDRLYGVGGNDTLIGGLGNDRLYGSAGKDSLSGGDGNDVLVGGTGADKLNGGAGFDYASYAGAAAGVTARLDKPSLNTGDALGDSYAYIEGLIGSGHADLLVGNAAANRINGDAGNDRLYGIGGNDTLIGGLGNDRLYGSAGKDTLSGGDGNDVLVGGAGADNLNGGAGFDYASYAGAAAGVTARLDKPALNTGDALGDSYAYIEGLIGSGHADKLVGNAAANRINGGAGNDRLYGVGGNDTLIGGLGSDRLYGSAGKDTLSGGDGNDVLVGGAGADKLNGGAGFDYASYAGAAAGVTARLDKPALNTGDALGDSYAYIEGLIGSGHADKLVGNAAANRINGGAGNDRLYGVGGNDTLIGGLGSDRLYGSAGKDTLSGGDGNDVLVGGAGADKLNGGAGFDYASYAGAAAGVTARLDKPALNTGDALGDSYAYIEGLIGSGHADKLVGNAAANRINGGAGNDRLYGAGGNDKLIGGSGADRLVGGAGTDIFVFQKESDSLPSARDKINDFVSGLDKIDLRGIDADSTAGGNQTFSFIGGKAFGGKAGELNFVNGVLSGDSDGNGIGDFQVDVLNVSVLVDSDFYL</sequence>
<keyword evidence="7" id="KW-0645">Protease</keyword>
<evidence type="ECO:0000256" key="1">
    <source>
        <dbReference type="ARBA" id="ARBA00001913"/>
    </source>
</evidence>
<proteinExistence type="inferred from homology"/>
<evidence type="ECO:0000256" key="3">
    <source>
        <dbReference type="ARBA" id="ARBA00004613"/>
    </source>
</evidence>
<evidence type="ECO:0000256" key="7">
    <source>
        <dbReference type="ARBA" id="ARBA00022670"/>
    </source>
</evidence>
<keyword evidence="10" id="KW-0378">Hydrolase</keyword>
<comment type="subcellular location">
    <subcellularLocation>
        <location evidence="2">Membrane</location>
    </subcellularLocation>
    <subcellularLocation>
        <location evidence="3">Secreted</location>
    </subcellularLocation>
</comment>
<evidence type="ECO:0000256" key="2">
    <source>
        <dbReference type="ARBA" id="ARBA00004370"/>
    </source>
</evidence>
<dbReference type="PRINTS" id="PR00313">
    <property type="entry name" value="CABNDNGRPT"/>
</dbReference>
<keyword evidence="5" id="KW-0964">Secreted</keyword>
<name>A0ABT2LUM4_9HYPH</name>
<evidence type="ECO:0000256" key="12">
    <source>
        <dbReference type="ARBA" id="ARBA00023026"/>
    </source>
</evidence>
<comment type="caution">
    <text evidence="15">The sequence shown here is derived from an EMBL/GenBank/DDBJ whole genome shotgun (WGS) entry which is preliminary data.</text>
</comment>
<dbReference type="Gene3D" id="2.150.10.10">
    <property type="entry name" value="Serralysin-like metalloprotease, C-terminal"/>
    <property type="match status" value="6"/>
</dbReference>
<gene>
    <name evidence="15" type="ORF">N5A92_24720</name>
</gene>
<evidence type="ECO:0000256" key="8">
    <source>
        <dbReference type="ARBA" id="ARBA00022723"/>
    </source>
</evidence>
<dbReference type="EMBL" id="JAOCZP010000012">
    <property type="protein sequence ID" value="MCT7378219.1"/>
    <property type="molecule type" value="Genomic_DNA"/>
</dbReference>
<dbReference type="InterPro" id="IPR001818">
    <property type="entry name" value="Pept_M10_metallopeptidase"/>
</dbReference>
<accession>A0ABT2LUM4</accession>
<dbReference type="Pfam" id="PF08548">
    <property type="entry name" value="Peptidase_M10_C"/>
    <property type="match status" value="2"/>
</dbReference>
<keyword evidence="11" id="KW-0862">Zinc</keyword>
<comment type="similarity">
    <text evidence="4">Belongs to the peptidase M10B family.</text>
</comment>
<evidence type="ECO:0000256" key="10">
    <source>
        <dbReference type="ARBA" id="ARBA00022801"/>
    </source>
</evidence>
<dbReference type="InterPro" id="IPR018511">
    <property type="entry name" value="Hemolysin-typ_Ca-bd_CS"/>
</dbReference>